<gene>
    <name evidence="1" type="ORF">BKN37_13640</name>
</gene>
<dbReference type="Proteomes" id="UP000179734">
    <property type="component" value="Unassembled WGS sequence"/>
</dbReference>
<accession>A0A1S1NDK5</accession>
<dbReference type="RefSeq" id="WP_071026660.1">
    <property type="nucleotide sequence ID" value="NZ_MLQM01000066.1"/>
</dbReference>
<sequence length="74" mass="8130">MPAHSAPKPGWLLVMPDGHPYTWHARSNYPHPHDVWKWLEPDPGKCAALVARGWTVRAGSASELITPVPARVSA</sequence>
<dbReference type="EMBL" id="MLQM01000066">
    <property type="protein sequence ID" value="OHV03710.1"/>
    <property type="molecule type" value="Genomic_DNA"/>
</dbReference>
<evidence type="ECO:0000313" key="2">
    <source>
        <dbReference type="Proteomes" id="UP000179734"/>
    </source>
</evidence>
<proteinExistence type="predicted"/>
<reference evidence="1 2" key="1">
    <citation type="submission" date="2016-10" db="EMBL/GenBank/DDBJ databases">
        <title>Genome sequence of Mycobacterium talmonii.</title>
        <authorList>
            <person name="Greninger A.L."/>
            <person name="Elliott B."/>
            <person name="Vasireddy S."/>
            <person name="Vasireddy R."/>
        </authorList>
    </citation>
    <scope>NUCLEOTIDE SEQUENCE [LARGE SCALE GENOMIC DNA]</scope>
    <source>
        <strain evidence="2">NE-TNMC-100812</strain>
    </source>
</reference>
<comment type="caution">
    <text evidence="1">The sequence shown here is derived from an EMBL/GenBank/DDBJ whole genome shotgun (WGS) entry which is preliminary data.</text>
</comment>
<keyword evidence="2" id="KW-1185">Reference proteome</keyword>
<organism evidence="1 2">
    <name type="scientific">Mycobacterium talmoniae</name>
    <dbReference type="NCBI Taxonomy" id="1858794"/>
    <lineage>
        <taxon>Bacteria</taxon>
        <taxon>Bacillati</taxon>
        <taxon>Actinomycetota</taxon>
        <taxon>Actinomycetes</taxon>
        <taxon>Mycobacteriales</taxon>
        <taxon>Mycobacteriaceae</taxon>
        <taxon>Mycobacterium</taxon>
    </lineage>
</organism>
<evidence type="ECO:0000313" key="1">
    <source>
        <dbReference type="EMBL" id="OHV03710.1"/>
    </source>
</evidence>
<protein>
    <submittedName>
        <fullName evidence="1">Uncharacterized protein</fullName>
    </submittedName>
</protein>
<dbReference type="AlphaFoldDB" id="A0A1S1NDK5"/>
<name>A0A1S1NDK5_9MYCO</name>